<dbReference type="Pfam" id="PF02653">
    <property type="entry name" value="BPD_transp_2"/>
    <property type="match status" value="1"/>
</dbReference>
<dbReference type="GO" id="GO:0009306">
    <property type="term" value="P:protein secretion"/>
    <property type="evidence" value="ECO:0007669"/>
    <property type="project" value="InterPro"/>
</dbReference>
<keyword evidence="2" id="KW-1003">Cell membrane</keyword>
<feature type="transmembrane region" description="Helical" evidence="6">
    <location>
        <begin position="40"/>
        <end position="60"/>
    </location>
</feature>
<feature type="transmembrane region" description="Helical" evidence="6">
    <location>
        <begin position="225"/>
        <end position="243"/>
    </location>
</feature>
<accession>A0A1M6Q0Z5</accession>
<evidence type="ECO:0000256" key="5">
    <source>
        <dbReference type="ARBA" id="ARBA00023136"/>
    </source>
</evidence>
<feature type="transmembrane region" description="Helical" evidence="6">
    <location>
        <begin position="282"/>
        <end position="298"/>
    </location>
</feature>
<dbReference type="STRING" id="1121950.SAMN02745243_02286"/>
<dbReference type="PANTHER" id="PTHR43370:SF1">
    <property type="entry name" value="GUANOSINE ABC TRANSPORTER PERMEASE PROTEIN NUPQ"/>
    <property type="match status" value="1"/>
</dbReference>
<dbReference type="RefSeq" id="WP_073110405.1">
    <property type="nucleotide sequence ID" value="NZ_FQZY01000031.1"/>
</dbReference>
<dbReference type="OrthoDB" id="9792579at2"/>
<proteinExistence type="predicted"/>
<feature type="transmembrane region" description="Helical" evidence="6">
    <location>
        <begin position="250"/>
        <end position="270"/>
    </location>
</feature>
<organism evidence="7 8">
    <name type="scientific">Hespellia stercorisuis DSM 15480</name>
    <dbReference type="NCBI Taxonomy" id="1121950"/>
    <lineage>
        <taxon>Bacteria</taxon>
        <taxon>Bacillati</taxon>
        <taxon>Bacillota</taxon>
        <taxon>Clostridia</taxon>
        <taxon>Lachnospirales</taxon>
        <taxon>Lachnospiraceae</taxon>
        <taxon>Hespellia</taxon>
    </lineage>
</organism>
<evidence type="ECO:0000256" key="4">
    <source>
        <dbReference type="ARBA" id="ARBA00022989"/>
    </source>
</evidence>
<dbReference type="EMBL" id="FQZY01000031">
    <property type="protein sequence ID" value="SHK13878.1"/>
    <property type="molecule type" value="Genomic_DNA"/>
</dbReference>
<dbReference type="PANTHER" id="PTHR43370">
    <property type="entry name" value="SUGAR ABC TRANSPORTER INTEGRAL MEMBRANE PROTEIN-RELATED"/>
    <property type="match status" value="1"/>
</dbReference>
<reference evidence="7 8" key="1">
    <citation type="submission" date="2016-11" db="EMBL/GenBank/DDBJ databases">
        <authorList>
            <person name="Jaros S."/>
            <person name="Januszkiewicz K."/>
            <person name="Wedrychowicz H."/>
        </authorList>
    </citation>
    <scope>NUCLEOTIDE SEQUENCE [LARGE SCALE GENOMIC DNA]</scope>
    <source>
        <strain evidence="7 8">DSM 15480</strain>
    </source>
</reference>
<feature type="transmembrane region" description="Helical" evidence="6">
    <location>
        <begin position="101"/>
        <end position="118"/>
    </location>
</feature>
<dbReference type="Proteomes" id="UP000184301">
    <property type="component" value="Unassembled WGS sequence"/>
</dbReference>
<dbReference type="GO" id="GO:0005886">
    <property type="term" value="C:plasma membrane"/>
    <property type="evidence" value="ECO:0007669"/>
    <property type="project" value="UniProtKB-SubCell"/>
</dbReference>
<evidence type="ECO:0000256" key="2">
    <source>
        <dbReference type="ARBA" id="ARBA00022475"/>
    </source>
</evidence>
<dbReference type="CDD" id="cd06580">
    <property type="entry name" value="TM_PBP1_transp_TpRbsC_like"/>
    <property type="match status" value="1"/>
</dbReference>
<evidence type="ECO:0000313" key="8">
    <source>
        <dbReference type="Proteomes" id="UP000184301"/>
    </source>
</evidence>
<evidence type="ECO:0000256" key="1">
    <source>
        <dbReference type="ARBA" id="ARBA00004651"/>
    </source>
</evidence>
<dbReference type="GO" id="GO:0022857">
    <property type="term" value="F:transmembrane transporter activity"/>
    <property type="evidence" value="ECO:0007669"/>
    <property type="project" value="InterPro"/>
</dbReference>
<dbReference type="AlphaFoldDB" id="A0A1M6Q0Z5"/>
<feature type="transmembrane region" description="Helical" evidence="6">
    <location>
        <begin position="200"/>
        <end position="219"/>
    </location>
</feature>
<keyword evidence="3 6" id="KW-0812">Transmembrane</keyword>
<evidence type="ECO:0000313" key="7">
    <source>
        <dbReference type="EMBL" id="SHK13878.1"/>
    </source>
</evidence>
<evidence type="ECO:0000256" key="6">
    <source>
        <dbReference type="SAM" id="Phobius"/>
    </source>
</evidence>
<protein>
    <submittedName>
        <fullName evidence="7">Nucleoside ABC transporter membrane protein</fullName>
    </submittedName>
</protein>
<feature type="transmembrane region" description="Helical" evidence="6">
    <location>
        <begin position="66"/>
        <end position="89"/>
    </location>
</feature>
<keyword evidence="4 6" id="KW-1133">Transmembrane helix</keyword>
<feature type="transmembrane region" description="Helical" evidence="6">
    <location>
        <begin position="147"/>
        <end position="169"/>
    </location>
</feature>
<evidence type="ECO:0000256" key="3">
    <source>
        <dbReference type="ARBA" id="ARBA00022692"/>
    </source>
</evidence>
<comment type="subcellular location">
    <subcellularLocation>
        <location evidence="1">Cell membrane</location>
        <topology evidence="1">Multi-pass membrane protein</topology>
    </subcellularLocation>
</comment>
<dbReference type="InterPro" id="IPR001851">
    <property type="entry name" value="ABC_transp_permease"/>
</dbReference>
<keyword evidence="8" id="KW-1185">Reference proteome</keyword>
<keyword evidence="5 6" id="KW-0472">Membrane</keyword>
<feature type="transmembrane region" description="Helical" evidence="6">
    <location>
        <begin position="6"/>
        <end position="28"/>
    </location>
</feature>
<sequence length="317" mass="34093">MNTFYFVIQQTMFFAIPLLIVAIGGMYAERSGVINIALEGIMVMGAFTGIFFINIFQSSLSGQMLLLLAILVSGVTGGVFSLLHAFAAINMKADQTISGTALNMFAPAFAIFVARMIQGVQQIQFTDTFHISKVPVLGDIPIIGDLFFQNCYVTTYVGILIFIIATIVINNTRFGLRLRACGEHPGAADSVGVNVTKIRYAGTVISGILAGIGGLVFVIPTSTNFNGSVAGYGFLALAVLIFGQWRSGKIFFAAFFFGIMKTLASAYSAIPLLKDLPIPKDVYKMIPYIATLIILAFLSKNSQAPKAEGIPYDKGSR</sequence>
<gene>
    <name evidence="7" type="ORF">SAMN02745243_02286</name>
</gene>
<name>A0A1M6Q0Z5_9FIRM</name>